<gene>
    <name evidence="2" type="ORF">CW751_13420</name>
</gene>
<accession>A0A2I0QZH3</accession>
<organism evidence="2 3">
    <name type="scientific">Brumimicrobium salinarum</name>
    <dbReference type="NCBI Taxonomy" id="2058658"/>
    <lineage>
        <taxon>Bacteria</taxon>
        <taxon>Pseudomonadati</taxon>
        <taxon>Bacteroidota</taxon>
        <taxon>Flavobacteriia</taxon>
        <taxon>Flavobacteriales</taxon>
        <taxon>Crocinitomicaceae</taxon>
        <taxon>Brumimicrobium</taxon>
    </lineage>
</organism>
<dbReference type="AlphaFoldDB" id="A0A2I0QZH3"/>
<protein>
    <recommendedName>
        <fullName evidence="4">Lipoprotein</fullName>
    </recommendedName>
</protein>
<name>A0A2I0QZH3_9FLAO</name>
<dbReference type="EMBL" id="PJNI01000019">
    <property type="protein sequence ID" value="PKR79719.1"/>
    <property type="molecule type" value="Genomic_DNA"/>
</dbReference>
<evidence type="ECO:0000256" key="1">
    <source>
        <dbReference type="SAM" id="SignalP"/>
    </source>
</evidence>
<comment type="caution">
    <text evidence="2">The sequence shown here is derived from an EMBL/GenBank/DDBJ whole genome shotgun (WGS) entry which is preliminary data.</text>
</comment>
<dbReference type="RefSeq" id="WP_101335545.1">
    <property type="nucleotide sequence ID" value="NZ_PJNI01000019.1"/>
</dbReference>
<reference evidence="2 3" key="1">
    <citation type="submission" date="2017-12" db="EMBL/GenBank/DDBJ databases">
        <title>The draft genome sequence of Brumimicrobium saltpan LHR20.</title>
        <authorList>
            <person name="Do Z.-J."/>
            <person name="Luo H.-R."/>
        </authorList>
    </citation>
    <scope>NUCLEOTIDE SEQUENCE [LARGE SCALE GENOMIC DNA]</scope>
    <source>
        <strain evidence="2 3">LHR20</strain>
    </source>
</reference>
<feature type="chain" id="PRO_5014176480" description="Lipoprotein" evidence="1">
    <location>
        <begin position="23"/>
        <end position="272"/>
    </location>
</feature>
<dbReference type="PROSITE" id="PS51257">
    <property type="entry name" value="PROKAR_LIPOPROTEIN"/>
    <property type="match status" value="1"/>
</dbReference>
<sequence length="272" mass="30847">MKTLLKFLLLPFLFLLALFACKKEQPEILNAEDPCECASEVSADFEIREGLINGAAPSINMYTVTDDILTNKTAYFKAKEADAEYTWYIGADIETDRETAKFFPGQWAGSFIPITLVVEKEPNTICFPNDDGYDSITKYMGVHSFCDSSIMEGTFRVAEENSVDSFDIVFDFDLAYAAPGLLSNNDCRRLDFYNYDRNGSNCVGYDYTMGRNYRAFINGTITDWGGDSWDCKDIYIRKCSLDLEGQFYLDYEFGHPSVGGVIKYEVFGRKLN</sequence>
<evidence type="ECO:0000313" key="2">
    <source>
        <dbReference type="EMBL" id="PKR79719.1"/>
    </source>
</evidence>
<proteinExistence type="predicted"/>
<evidence type="ECO:0008006" key="4">
    <source>
        <dbReference type="Google" id="ProtNLM"/>
    </source>
</evidence>
<dbReference type="Proteomes" id="UP000236654">
    <property type="component" value="Unassembled WGS sequence"/>
</dbReference>
<evidence type="ECO:0000313" key="3">
    <source>
        <dbReference type="Proteomes" id="UP000236654"/>
    </source>
</evidence>
<keyword evidence="3" id="KW-1185">Reference proteome</keyword>
<keyword evidence="1" id="KW-0732">Signal</keyword>
<dbReference type="OrthoDB" id="879364at2"/>
<feature type="signal peptide" evidence="1">
    <location>
        <begin position="1"/>
        <end position="22"/>
    </location>
</feature>